<reference evidence="1" key="1">
    <citation type="journal article" date="2022" name="bioRxiv">
        <title>Population genetic analysis of Ophidiomyces ophidiicola, the causative agent of snake fungal disease, indicates recent introductions to the USA.</title>
        <authorList>
            <person name="Ladner J.T."/>
            <person name="Palmer J.M."/>
            <person name="Ettinger C.L."/>
            <person name="Stajich J.E."/>
            <person name="Farrell T.M."/>
            <person name="Glorioso B.M."/>
            <person name="Lawson B."/>
            <person name="Price S.J."/>
            <person name="Stengle A.G."/>
            <person name="Grear D.A."/>
            <person name="Lorch J.M."/>
        </authorList>
    </citation>
    <scope>NUCLEOTIDE SEQUENCE</scope>
    <source>
        <strain evidence="1">NWHC 24266-5</strain>
    </source>
</reference>
<sequence>MASPFCRSCISKLRNSSVSHTPSTSIPRIAAAPFHSTSSVYALPTKKSRSQDSGPKFREARSARIKRKASNIKQWETPAERKAQAHRLVLSNPNALNVPLTDFSLNTMTDTKLHGQTLGIPMNLIENLRALRAFKVKQGWNMFRRPGTLMRTETFELANLMTEIKEKQAVEATAKVVTGDRAVGKSVYLLQAMTIGLLDKWVVISIPDAGELVNGTTAYSPLPGSQPTQYVQKTASAQLLERIAKANEAVLSKLHVSSEHPQLKKLFNPKMSLAELATIGSQQPEMAWPVFQALWSELTATSPTGNADSFTPFKPRPPMLVTIDGIAHWMHNTTYKNPDFKPIHAYDLVFVKHFLSLTSSPASSMPNGGLVLCATSTSNNPSVLTFKAGLNHLSTTRSHNNINPNELALEIYGKSDPRVISFFEEAKGLRRLSLGGLSKYETKCLLEYFARSGIMRKQVTPELVSEKWGLSGGGVIGELERLGKRILCLPRHSQLGIDGILEAKPYFPIREPKLASPEDYGYSAH</sequence>
<proteinExistence type="predicted"/>
<organism evidence="1">
    <name type="scientific">Ophidiomyces ophidiicola</name>
    <dbReference type="NCBI Taxonomy" id="1387563"/>
    <lineage>
        <taxon>Eukaryota</taxon>
        <taxon>Fungi</taxon>
        <taxon>Dikarya</taxon>
        <taxon>Ascomycota</taxon>
        <taxon>Pezizomycotina</taxon>
        <taxon>Eurotiomycetes</taxon>
        <taxon>Eurotiomycetidae</taxon>
        <taxon>Onygenales</taxon>
        <taxon>Onygenaceae</taxon>
        <taxon>Ophidiomyces</taxon>
    </lineage>
</organism>
<protein>
    <submittedName>
        <fullName evidence="1">Uncharacterized protein</fullName>
    </submittedName>
</protein>
<dbReference type="EMBL" id="JALBCA010000024">
    <property type="protein sequence ID" value="KAI2389396.1"/>
    <property type="molecule type" value="Genomic_DNA"/>
</dbReference>
<gene>
    <name evidence="1" type="ORF">LOY88_002114</name>
</gene>
<comment type="caution">
    <text evidence="1">The sequence shown here is derived from an EMBL/GenBank/DDBJ whole genome shotgun (WGS) entry which is preliminary data.</text>
</comment>
<name>A0ACB8UZW8_9EURO</name>
<evidence type="ECO:0000313" key="1">
    <source>
        <dbReference type="EMBL" id="KAI2389396.1"/>
    </source>
</evidence>
<accession>A0ACB8UZW8</accession>